<dbReference type="GO" id="GO:0005868">
    <property type="term" value="C:cytoplasmic dynein complex"/>
    <property type="evidence" value="ECO:0007669"/>
    <property type="project" value="TreeGrafter"/>
</dbReference>
<dbReference type="PANTHER" id="PTHR12442:SF26">
    <property type="entry name" value="CYTOPLASMIC DYNEIN 2 INTERMEDIATE CHAIN 2"/>
    <property type="match status" value="1"/>
</dbReference>
<dbReference type="InterPro" id="IPR036322">
    <property type="entry name" value="WD40_repeat_dom_sf"/>
</dbReference>
<evidence type="ECO:0000313" key="5">
    <source>
        <dbReference type="WBParaSite" id="TMUE_1000004669.1"/>
    </source>
</evidence>
<dbReference type="InterPro" id="IPR015943">
    <property type="entry name" value="WD40/YVTN_repeat-like_dom_sf"/>
</dbReference>
<proteinExistence type="predicted"/>
<keyword evidence="1" id="KW-0963">Cytoplasm</keyword>
<dbReference type="InterPro" id="IPR050687">
    <property type="entry name" value="Dynein_IC"/>
</dbReference>
<dbReference type="GO" id="GO:0045503">
    <property type="term" value="F:dynein light chain binding"/>
    <property type="evidence" value="ECO:0007669"/>
    <property type="project" value="TreeGrafter"/>
</dbReference>
<keyword evidence="4" id="KW-1185">Reference proteome</keyword>
<name>A0A5S6QBU0_TRIMR</name>
<sequence length="271" mass="30215">MEAKAFLKRAVPSLITEIEQKRIIDDWLTRSESLWLERTCSCSLKCSLKPAEVKLNHISAITWNCSGSILAVSYGYKSHENWCFHESAIAAWSTINLTPKECKPDWYFPAVECYVDISFHPSSGKLLAAGLFNGIIQLYELSTSGGSRLVDQTTEEKAQPQLKSLHWLCVEANRTYLASCSANGITQLYLFTTERKLKLDRSFVITQERLPRVIRGSVHSNWPAGIVDLAILAGGTGDFVAAGPFRKSRPLCHPIVLFNYNLNPTGVQCTA</sequence>
<dbReference type="Gene3D" id="2.130.10.10">
    <property type="entry name" value="YVTN repeat-like/Quinoprotein amine dehydrogenase"/>
    <property type="match status" value="1"/>
</dbReference>
<keyword evidence="2" id="KW-0853">WD repeat</keyword>
<dbReference type="AlphaFoldDB" id="A0A5S6QBU0"/>
<accession>A0A5S6QBU0</accession>
<dbReference type="GO" id="GO:0097014">
    <property type="term" value="C:ciliary plasm"/>
    <property type="evidence" value="ECO:0007669"/>
    <property type="project" value="TreeGrafter"/>
</dbReference>
<dbReference type="SUPFAM" id="SSF50978">
    <property type="entry name" value="WD40 repeat-like"/>
    <property type="match status" value="1"/>
</dbReference>
<reference evidence="5" key="1">
    <citation type="submission" date="2019-12" db="UniProtKB">
        <authorList>
            <consortium name="WormBaseParasite"/>
        </authorList>
    </citation>
    <scope>IDENTIFICATION</scope>
</reference>
<dbReference type="Proteomes" id="UP000046395">
    <property type="component" value="Unassembled WGS sequence"/>
</dbReference>
<dbReference type="PANTHER" id="PTHR12442">
    <property type="entry name" value="DYNEIN INTERMEDIATE CHAIN"/>
    <property type="match status" value="1"/>
</dbReference>
<dbReference type="STRING" id="70415.A0A5S6QBU0"/>
<evidence type="ECO:0000256" key="3">
    <source>
        <dbReference type="ARBA" id="ARBA00022737"/>
    </source>
</evidence>
<organism evidence="4 5">
    <name type="scientific">Trichuris muris</name>
    <name type="common">Mouse whipworm</name>
    <dbReference type="NCBI Taxonomy" id="70415"/>
    <lineage>
        <taxon>Eukaryota</taxon>
        <taxon>Metazoa</taxon>
        <taxon>Ecdysozoa</taxon>
        <taxon>Nematoda</taxon>
        <taxon>Enoplea</taxon>
        <taxon>Dorylaimia</taxon>
        <taxon>Trichinellida</taxon>
        <taxon>Trichuridae</taxon>
        <taxon>Trichuris</taxon>
    </lineage>
</organism>
<keyword evidence="3" id="KW-0677">Repeat</keyword>
<dbReference type="GO" id="GO:0042073">
    <property type="term" value="P:intraciliary transport"/>
    <property type="evidence" value="ECO:0007669"/>
    <property type="project" value="TreeGrafter"/>
</dbReference>
<evidence type="ECO:0000256" key="2">
    <source>
        <dbReference type="ARBA" id="ARBA00022574"/>
    </source>
</evidence>
<evidence type="ECO:0000256" key="1">
    <source>
        <dbReference type="ARBA" id="ARBA00022490"/>
    </source>
</evidence>
<dbReference type="GO" id="GO:0045504">
    <property type="term" value="F:dynein heavy chain binding"/>
    <property type="evidence" value="ECO:0007669"/>
    <property type="project" value="TreeGrafter"/>
</dbReference>
<dbReference type="WBParaSite" id="TMUE_1000004669.1">
    <property type="protein sequence ID" value="TMUE_1000004669.1"/>
    <property type="gene ID" value="WBGene00292999"/>
</dbReference>
<protein>
    <submittedName>
        <fullName evidence="5">Anaphase-promoting complex subunit 4 WD40 domain-containing protein</fullName>
    </submittedName>
</protein>
<evidence type="ECO:0000313" key="4">
    <source>
        <dbReference type="Proteomes" id="UP000046395"/>
    </source>
</evidence>